<accession>A0A0H2Y0D2</accession>
<dbReference type="GO" id="GO:0016757">
    <property type="term" value="F:glycosyltransferase activity"/>
    <property type="evidence" value="ECO:0007669"/>
    <property type="project" value="UniProtKB-KW"/>
</dbReference>
<organism evidence="5">
    <name type="scientific">Burkholderia orbicola (strain AU 1054)</name>
    <dbReference type="NCBI Taxonomy" id="331271"/>
    <lineage>
        <taxon>Bacteria</taxon>
        <taxon>Pseudomonadati</taxon>
        <taxon>Pseudomonadota</taxon>
        <taxon>Betaproteobacteria</taxon>
        <taxon>Burkholderiales</taxon>
        <taxon>Burkholderiaceae</taxon>
        <taxon>Burkholderia</taxon>
        <taxon>Burkholderia cepacia complex</taxon>
        <taxon>Burkholderia orbicola</taxon>
    </lineage>
</organism>
<name>A0A0H2Y0D2_BURO1</name>
<dbReference type="Gene3D" id="3.40.50.2000">
    <property type="entry name" value="Glycogen Phosphorylase B"/>
    <property type="match status" value="2"/>
</dbReference>
<dbReference type="InterPro" id="IPR028098">
    <property type="entry name" value="Glyco_trans_4-like_N"/>
</dbReference>
<dbReference type="AlphaFoldDB" id="A0A0H2Y0D2"/>
<proteinExistence type="predicted"/>
<feature type="domain" description="Glycosyltransferase subfamily 4-like N-terminal" evidence="4">
    <location>
        <begin position="40"/>
        <end position="189"/>
    </location>
</feature>
<evidence type="ECO:0000256" key="1">
    <source>
        <dbReference type="ARBA" id="ARBA00022676"/>
    </source>
</evidence>
<dbReference type="SUPFAM" id="SSF53756">
    <property type="entry name" value="UDP-Glycosyltransferase/glycogen phosphorylase"/>
    <property type="match status" value="1"/>
</dbReference>
<keyword evidence="2 5" id="KW-0808">Transferase</keyword>
<gene>
    <name evidence="5" type="ordered locus">Bcen_5077</name>
</gene>
<evidence type="ECO:0000259" key="4">
    <source>
        <dbReference type="Pfam" id="PF13439"/>
    </source>
</evidence>
<protein>
    <submittedName>
        <fullName evidence="5">Glycosyl transferase, group 1</fullName>
    </submittedName>
</protein>
<dbReference type="HOGENOM" id="CLU_009583_0_3_4"/>
<evidence type="ECO:0000259" key="3">
    <source>
        <dbReference type="Pfam" id="PF00534"/>
    </source>
</evidence>
<feature type="domain" description="Glycosyl transferase family 1" evidence="3">
    <location>
        <begin position="219"/>
        <end position="369"/>
    </location>
</feature>
<dbReference type="Pfam" id="PF13439">
    <property type="entry name" value="Glyco_transf_4"/>
    <property type="match status" value="1"/>
</dbReference>
<reference evidence="5" key="1">
    <citation type="submission" date="2006-05" db="EMBL/GenBank/DDBJ databases">
        <title>Complete sequence of chromosome 2 of Burkholderia cenocepacia AU 1054.</title>
        <authorList>
            <consortium name="US DOE Joint Genome Institute"/>
            <person name="Copeland A."/>
            <person name="Lucas S."/>
            <person name="Lapidus A."/>
            <person name="Barry K."/>
            <person name="Detter J.C."/>
            <person name="Glavina del Rio T."/>
            <person name="Hammon N."/>
            <person name="Israni S."/>
            <person name="Dalin E."/>
            <person name="Tice H."/>
            <person name="Pitluck S."/>
            <person name="Chain P."/>
            <person name="Malfatti S."/>
            <person name="Shin M."/>
            <person name="Vergez L."/>
            <person name="Schmutz J."/>
            <person name="Larimer F."/>
            <person name="Land M."/>
            <person name="Hauser L."/>
            <person name="Kyrpides N."/>
            <person name="Lykidis A."/>
            <person name="LiPuma J.J."/>
            <person name="Konstantinidis K."/>
            <person name="Tiedje J.M."/>
            <person name="Richardson P."/>
        </authorList>
    </citation>
    <scope>NUCLEOTIDE SEQUENCE [LARGE SCALE GENOMIC DNA]</scope>
    <source>
        <strain evidence="5">AU 1054</strain>
    </source>
</reference>
<evidence type="ECO:0000256" key="2">
    <source>
        <dbReference type="ARBA" id="ARBA00022679"/>
    </source>
</evidence>
<dbReference type="PANTHER" id="PTHR12526:SF510">
    <property type="entry name" value="D-INOSITOL 3-PHOSPHATE GLYCOSYLTRANSFERASE"/>
    <property type="match status" value="1"/>
</dbReference>
<dbReference type="EMBL" id="CP000379">
    <property type="protein sequence ID" value="ABF79951.1"/>
    <property type="molecule type" value="Genomic_DNA"/>
</dbReference>
<sequence>MVSIRSGPSFHQYSSEMMDRQKSGIVMNILYTNFHGDYGGGQDTYVRDLAVAMSRHHRVTVASPEGSRLSRLLKDSPGVAIFDMEFKPRWNRLCREILRLRQRIAAERFDVIHVNGSADHRQVMLALLGCRYRPAVVLTKHNTYRADSFGNLLRARLATDHTIAVSDYVASMLALRSPYGNVTVVKHGVRRPAAERLAADEIRRRKIALFGAAGADAIVLGSSAGTAPEKGWMDLIAALGRLPEAERERFRVLLVGAEPSGEQRAQLARHGMASRTAFTGRLDDVRAPFSIIDVSFVLSYHESLSYACREAMSLGCPAIVTRVGGLPENVEPGVDGWVVPPREPAAIEAILRAIVQEPGCVRAMGRSARLKGKREFSFDAFVDATLSVYHKSIRHNPYRWVTSLRSTKWQ</sequence>
<dbReference type="InterPro" id="IPR001296">
    <property type="entry name" value="Glyco_trans_1"/>
</dbReference>
<keyword evidence="1" id="KW-0328">Glycosyltransferase</keyword>
<evidence type="ECO:0000313" key="5">
    <source>
        <dbReference type="EMBL" id="ABF79951.1"/>
    </source>
</evidence>
<dbReference type="Pfam" id="PF00534">
    <property type="entry name" value="Glycos_transf_1"/>
    <property type="match status" value="1"/>
</dbReference>
<dbReference type="PANTHER" id="PTHR12526">
    <property type="entry name" value="GLYCOSYLTRANSFERASE"/>
    <property type="match status" value="1"/>
</dbReference>